<proteinExistence type="predicted"/>
<reference evidence="2" key="1">
    <citation type="submission" date="2021-02" db="EMBL/GenBank/DDBJ databases">
        <authorList>
            <person name="Dougan E. K."/>
            <person name="Rhodes N."/>
            <person name="Thang M."/>
            <person name="Chan C."/>
        </authorList>
    </citation>
    <scope>NUCLEOTIDE SEQUENCE</scope>
</reference>
<gene>
    <name evidence="2" type="ORF">SPIL2461_LOCUS22947</name>
</gene>
<dbReference type="Proteomes" id="UP000649617">
    <property type="component" value="Unassembled WGS sequence"/>
</dbReference>
<dbReference type="AlphaFoldDB" id="A0A812YGV9"/>
<protein>
    <submittedName>
        <fullName evidence="2">Uncharacterized protein</fullName>
    </submittedName>
</protein>
<dbReference type="EMBL" id="CAJNIZ010047766">
    <property type="protein sequence ID" value="CAE7775498.1"/>
    <property type="molecule type" value="Genomic_DNA"/>
</dbReference>
<evidence type="ECO:0000313" key="2">
    <source>
        <dbReference type="EMBL" id="CAE7775498.1"/>
    </source>
</evidence>
<feature type="region of interest" description="Disordered" evidence="1">
    <location>
        <begin position="1"/>
        <end position="27"/>
    </location>
</feature>
<evidence type="ECO:0000256" key="1">
    <source>
        <dbReference type="SAM" id="MobiDB-lite"/>
    </source>
</evidence>
<feature type="non-terminal residue" evidence="2">
    <location>
        <position position="132"/>
    </location>
</feature>
<accession>A0A812YGV9</accession>
<dbReference type="OrthoDB" id="10517995at2759"/>
<keyword evidence="3" id="KW-1185">Reference proteome</keyword>
<feature type="region of interest" description="Disordered" evidence="1">
    <location>
        <begin position="69"/>
        <end position="100"/>
    </location>
</feature>
<organism evidence="2 3">
    <name type="scientific">Symbiodinium pilosum</name>
    <name type="common">Dinoflagellate</name>
    <dbReference type="NCBI Taxonomy" id="2952"/>
    <lineage>
        <taxon>Eukaryota</taxon>
        <taxon>Sar</taxon>
        <taxon>Alveolata</taxon>
        <taxon>Dinophyceae</taxon>
        <taxon>Suessiales</taxon>
        <taxon>Symbiodiniaceae</taxon>
        <taxon>Symbiodinium</taxon>
    </lineage>
</organism>
<evidence type="ECO:0000313" key="3">
    <source>
        <dbReference type="Proteomes" id="UP000649617"/>
    </source>
</evidence>
<comment type="caution">
    <text evidence="2">The sequence shown here is derived from an EMBL/GenBank/DDBJ whole genome shotgun (WGS) entry which is preliminary data.</text>
</comment>
<name>A0A812YGV9_SYMPI</name>
<sequence>ASYNPDLDEYDMKAATQPPPKETEDVADRTAVCQILHLAGRVSAGGDAHVVHHYAHLIQDMESELSNASRALLHQHTRRRRSSQDLGEDSSKEKLSERTASTGLLDDEWCTLESSREVEEDDDDWLLVAVQA</sequence>